<name>A0ABT7VRD0_9GAMM</name>
<dbReference type="EMBL" id="JAUCGM010000084">
    <property type="protein sequence ID" value="MDM8562200.1"/>
    <property type="molecule type" value="Genomic_DNA"/>
</dbReference>
<feature type="coiled-coil region" evidence="2">
    <location>
        <begin position="205"/>
        <end position="232"/>
    </location>
</feature>
<sequence>MNLYRRAYNLTIEFMKKGRKPSSEFRTQICDWCKLECEEHDITYNSNLIQSAYRKACDTRAAVIKKRVKGEKAEMSFMSRNAHQQYFIVPRLSANQQIFPRILKGCKWTELVPYEAIGKTVIVTYTNGQWFASVNLNQSIKPTKSETLSIVALDPGVRTFQTSFSGEDAVSYGDGFVNNRLAPLMLELDSLLSKRDKLHCEDKSKQWVRNRLKNLNRRIHKVRARQQNLVADLHKRVAYDLVSSHDVILLPTFETKQMVKKSNETRKRFLRRKTVRGMLGLAHYKFKQTLKWMAKKYGKTVIEANESYTSKTLWDGSILKNLGGKSSILFQGKRVNRDIHGARNILIRFLTFEVSVF</sequence>
<comment type="caution">
    <text evidence="4">The sequence shown here is derived from an EMBL/GenBank/DDBJ whole genome shotgun (WGS) entry which is preliminary data.</text>
</comment>
<evidence type="ECO:0000256" key="1">
    <source>
        <dbReference type="ARBA" id="ARBA00023125"/>
    </source>
</evidence>
<organism evidence="4 5">
    <name type="scientific">Candidatus Marithioploca araucensis</name>
    <dbReference type="NCBI Taxonomy" id="70273"/>
    <lineage>
        <taxon>Bacteria</taxon>
        <taxon>Pseudomonadati</taxon>
        <taxon>Pseudomonadota</taxon>
        <taxon>Gammaproteobacteria</taxon>
        <taxon>Thiotrichales</taxon>
        <taxon>Thiotrichaceae</taxon>
        <taxon>Candidatus Marithioploca</taxon>
    </lineage>
</organism>
<dbReference type="PANTHER" id="PTHR36172">
    <property type="match status" value="1"/>
</dbReference>
<evidence type="ECO:0000256" key="2">
    <source>
        <dbReference type="SAM" id="Coils"/>
    </source>
</evidence>
<keyword evidence="1" id="KW-0238">DNA-binding</keyword>
<feature type="domain" description="Cas12f1-like TNB" evidence="3">
    <location>
        <begin position="283"/>
        <end position="345"/>
    </location>
</feature>
<gene>
    <name evidence="4" type="ORF">QUF54_02485</name>
</gene>
<dbReference type="Proteomes" id="UP001171945">
    <property type="component" value="Unassembled WGS sequence"/>
</dbReference>
<dbReference type="InterPro" id="IPR010095">
    <property type="entry name" value="Cas12f1-like_TNB"/>
</dbReference>
<evidence type="ECO:0000313" key="4">
    <source>
        <dbReference type="EMBL" id="MDM8562200.1"/>
    </source>
</evidence>
<evidence type="ECO:0000259" key="3">
    <source>
        <dbReference type="Pfam" id="PF07282"/>
    </source>
</evidence>
<dbReference type="InterPro" id="IPR051491">
    <property type="entry name" value="Recombinase/Transposase-rel"/>
</dbReference>
<dbReference type="PANTHER" id="PTHR36172:SF1">
    <property type="entry name" value="RESOLVASE-RELATED"/>
    <property type="match status" value="1"/>
</dbReference>
<keyword evidence="2" id="KW-0175">Coiled coil</keyword>
<accession>A0ABT7VRD0</accession>
<keyword evidence="5" id="KW-1185">Reference proteome</keyword>
<reference evidence="4" key="1">
    <citation type="submission" date="2023-06" db="EMBL/GenBank/DDBJ databases">
        <title>Uncultivated large filamentous bacteria from sulfidic sediments reveal new species and different genomic features in energy metabolism and defense.</title>
        <authorList>
            <person name="Fonseca A."/>
        </authorList>
    </citation>
    <scope>NUCLEOTIDE SEQUENCE</scope>
    <source>
        <strain evidence="4">HSG4</strain>
    </source>
</reference>
<evidence type="ECO:0000313" key="5">
    <source>
        <dbReference type="Proteomes" id="UP001171945"/>
    </source>
</evidence>
<dbReference type="Pfam" id="PF07282">
    <property type="entry name" value="Cas12f1-like_TNB"/>
    <property type="match status" value="1"/>
</dbReference>
<protein>
    <submittedName>
        <fullName evidence="4">Transposase</fullName>
    </submittedName>
</protein>
<proteinExistence type="predicted"/>